<dbReference type="KEGG" id="pgis:I6I06_03125"/>
<keyword evidence="2" id="KW-1185">Reference proteome</keyword>
<dbReference type="AlphaFoldDB" id="A0A7T4T987"/>
<name>A0A7T4T987_9BURK</name>
<evidence type="ECO:0000313" key="2">
    <source>
        <dbReference type="Proteomes" id="UP000595610"/>
    </source>
</evidence>
<sequence>MSKLFIPSVPDITKMHTRVAPPRQTKEQAAASVGYRAGAIWQEVLFNRPSEERKSALRSEILALVGL</sequence>
<gene>
    <name evidence="1" type="ORF">I6I06_03125</name>
</gene>
<proteinExistence type="predicted"/>
<dbReference type="RefSeq" id="WP_157004123.1">
    <property type="nucleotide sequence ID" value="NZ_CP066075.1"/>
</dbReference>
<protein>
    <submittedName>
        <fullName evidence="1">Uncharacterized protein</fullName>
    </submittedName>
</protein>
<dbReference type="EMBL" id="CP066075">
    <property type="protein sequence ID" value="QQC64489.1"/>
    <property type="molecule type" value="Genomic_DNA"/>
</dbReference>
<accession>A0A7T4T987</accession>
<organism evidence="1 2">
    <name type="scientific">Paraburkholderia ginsengisoli</name>
    <dbReference type="NCBI Taxonomy" id="311231"/>
    <lineage>
        <taxon>Bacteria</taxon>
        <taxon>Pseudomonadati</taxon>
        <taxon>Pseudomonadota</taxon>
        <taxon>Betaproteobacteria</taxon>
        <taxon>Burkholderiales</taxon>
        <taxon>Burkholderiaceae</taxon>
        <taxon>Paraburkholderia</taxon>
    </lineage>
</organism>
<dbReference type="Proteomes" id="UP000595610">
    <property type="component" value="Chromosome 1"/>
</dbReference>
<reference evidence="1 2" key="1">
    <citation type="submission" date="2020-12" db="EMBL/GenBank/DDBJ databases">
        <title>FDA dAtabase for Regulatory Grade micrObial Sequences (FDA-ARGOS): Supporting development and validation of Infectious Disease Dx tests.</title>
        <authorList>
            <person name="Nelson B."/>
            <person name="Plummer A."/>
            <person name="Tallon L."/>
            <person name="Sadzewicz L."/>
            <person name="Zhao X."/>
            <person name="Boylan J."/>
            <person name="Ott S."/>
            <person name="Bowen H."/>
            <person name="Vavikolanu K."/>
            <person name="Mehta A."/>
            <person name="Aluvathingal J."/>
            <person name="Nadendla S."/>
            <person name="Myers T."/>
            <person name="Yan Y."/>
            <person name="Sichtig H."/>
        </authorList>
    </citation>
    <scope>NUCLEOTIDE SEQUENCE [LARGE SCALE GENOMIC DNA]</scope>
    <source>
        <strain evidence="1 2">FDAARGOS_1049</strain>
    </source>
</reference>
<evidence type="ECO:0000313" key="1">
    <source>
        <dbReference type="EMBL" id="QQC64489.1"/>
    </source>
</evidence>